<comment type="similarity">
    <text evidence="1">Belongs to the AHA1 family.</text>
</comment>
<accession>A0A4V2GDV4</accession>
<dbReference type="RefSeq" id="WP_130338662.1">
    <property type="nucleotide sequence ID" value="NZ_SHLD01000001.1"/>
</dbReference>
<reference evidence="3 4" key="1">
    <citation type="submission" date="2019-02" db="EMBL/GenBank/DDBJ databases">
        <title>Sequencing the genomes of 1000 actinobacteria strains.</title>
        <authorList>
            <person name="Klenk H.-P."/>
        </authorList>
    </citation>
    <scope>NUCLEOTIDE SEQUENCE [LARGE SCALE GENOMIC DNA]</scope>
    <source>
        <strain evidence="3 4">DSM 45612</strain>
    </source>
</reference>
<dbReference type="Proteomes" id="UP000294114">
    <property type="component" value="Unassembled WGS sequence"/>
</dbReference>
<dbReference type="SUPFAM" id="SSF55961">
    <property type="entry name" value="Bet v1-like"/>
    <property type="match status" value="1"/>
</dbReference>
<comment type="caution">
    <text evidence="3">The sequence shown here is derived from an EMBL/GenBank/DDBJ whole genome shotgun (WGS) entry which is preliminary data.</text>
</comment>
<dbReference type="Pfam" id="PF08327">
    <property type="entry name" value="AHSA1"/>
    <property type="match status" value="1"/>
</dbReference>
<sequence length="154" mass="16982">MSETTAAQELVITRVFDAPRELVYRAFTDPDQLAQWFGPVGWSVPRDTVDIDARVGGHQRFTMVNDADPSMTSPADGTFSEVVENELLVGYEEVKGVPGFPDGTRLTVRLEFHEEPGGKTRLVLRQGPFDPAVRADAEEGWGSSFTKLDALLAR</sequence>
<proteinExistence type="inferred from homology"/>
<protein>
    <submittedName>
        <fullName evidence="3">Uncharacterized protein YndB with AHSA1/START domain</fullName>
    </submittedName>
</protein>
<evidence type="ECO:0000313" key="3">
    <source>
        <dbReference type="EMBL" id="RZU77356.1"/>
    </source>
</evidence>
<organism evidence="3 4">
    <name type="scientific">Micromonospora kangleipakensis</name>
    <dbReference type="NCBI Taxonomy" id="1077942"/>
    <lineage>
        <taxon>Bacteria</taxon>
        <taxon>Bacillati</taxon>
        <taxon>Actinomycetota</taxon>
        <taxon>Actinomycetes</taxon>
        <taxon>Micromonosporales</taxon>
        <taxon>Micromonosporaceae</taxon>
        <taxon>Micromonospora</taxon>
    </lineage>
</organism>
<feature type="domain" description="Activator of Hsp90 ATPase homologue 1/2-like C-terminal" evidence="2">
    <location>
        <begin position="17"/>
        <end position="152"/>
    </location>
</feature>
<gene>
    <name evidence="3" type="ORF">EV384_6074</name>
</gene>
<evidence type="ECO:0000313" key="4">
    <source>
        <dbReference type="Proteomes" id="UP000294114"/>
    </source>
</evidence>
<keyword evidence="4" id="KW-1185">Reference proteome</keyword>
<dbReference type="OrthoDB" id="3365660at2"/>
<name>A0A4V2GDV4_9ACTN</name>
<dbReference type="AlphaFoldDB" id="A0A4V2GDV4"/>
<evidence type="ECO:0000259" key="2">
    <source>
        <dbReference type="Pfam" id="PF08327"/>
    </source>
</evidence>
<evidence type="ECO:0000256" key="1">
    <source>
        <dbReference type="ARBA" id="ARBA00006817"/>
    </source>
</evidence>
<dbReference type="InterPro" id="IPR023393">
    <property type="entry name" value="START-like_dom_sf"/>
</dbReference>
<dbReference type="InterPro" id="IPR013538">
    <property type="entry name" value="ASHA1/2-like_C"/>
</dbReference>
<dbReference type="CDD" id="cd07814">
    <property type="entry name" value="SRPBCC_CalC_Aha1-like"/>
    <property type="match status" value="1"/>
</dbReference>
<dbReference type="EMBL" id="SHLD01000001">
    <property type="protein sequence ID" value="RZU77356.1"/>
    <property type="molecule type" value="Genomic_DNA"/>
</dbReference>
<dbReference type="Gene3D" id="3.30.530.20">
    <property type="match status" value="1"/>
</dbReference>